<name>H7EJN7_9SPIR</name>
<keyword evidence="2" id="KW-1185">Reference proteome</keyword>
<organism evidence="1 2">
    <name type="scientific">Treponema saccharophilum DSM 2985</name>
    <dbReference type="NCBI Taxonomy" id="907348"/>
    <lineage>
        <taxon>Bacteria</taxon>
        <taxon>Pseudomonadati</taxon>
        <taxon>Spirochaetota</taxon>
        <taxon>Spirochaetia</taxon>
        <taxon>Spirochaetales</taxon>
        <taxon>Treponemataceae</taxon>
        <taxon>Treponema</taxon>
    </lineage>
</organism>
<sequence>MAFFSILQTVHKKSPIIHQLNLIKEEINCFIMMVRIELIICVCYLSRLLSLQTDKSVISEIDMAHKGFVINFT</sequence>
<dbReference type="AlphaFoldDB" id="H7EJN7"/>
<comment type="caution">
    <text evidence="1">The sequence shown here is derived from an EMBL/GenBank/DDBJ whole genome shotgun (WGS) entry which is preliminary data.</text>
</comment>
<gene>
    <name evidence="1" type="ORF">TresaDRAFT_2137</name>
</gene>
<reference evidence="1 2" key="1">
    <citation type="submission" date="2011-09" db="EMBL/GenBank/DDBJ databases">
        <title>The draft genome of Treponema saccharophilum DSM 2985.</title>
        <authorList>
            <consortium name="US DOE Joint Genome Institute (JGI-PGF)"/>
            <person name="Lucas S."/>
            <person name="Copeland A."/>
            <person name="Lapidus A."/>
            <person name="Glavina del Rio T."/>
            <person name="Dalin E."/>
            <person name="Tice H."/>
            <person name="Bruce D."/>
            <person name="Goodwin L."/>
            <person name="Pitluck S."/>
            <person name="Peters L."/>
            <person name="Kyrpides N."/>
            <person name="Mavromatis K."/>
            <person name="Ivanova N."/>
            <person name="Markowitz V."/>
            <person name="Cheng J.-F."/>
            <person name="Hugenholtz P."/>
            <person name="Woyke T."/>
            <person name="Wu D."/>
            <person name="Gronow S."/>
            <person name="Wellnitz S."/>
            <person name="Brambilla E."/>
            <person name="Klenk H.-P."/>
            <person name="Eisen J.A."/>
        </authorList>
    </citation>
    <scope>NUCLEOTIDE SEQUENCE [LARGE SCALE GENOMIC DNA]</scope>
    <source>
        <strain evidence="1 2">DSM 2985</strain>
    </source>
</reference>
<proteinExistence type="predicted"/>
<evidence type="ECO:0000313" key="2">
    <source>
        <dbReference type="Proteomes" id="UP000003571"/>
    </source>
</evidence>
<accession>H7EJN7</accession>
<dbReference type="EMBL" id="AGRW01000042">
    <property type="protein sequence ID" value="EIC02157.1"/>
    <property type="molecule type" value="Genomic_DNA"/>
</dbReference>
<dbReference type="Proteomes" id="UP000003571">
    <property type="component" value="Unassembled WGS sequence"/>
</dbReference>
<evidence type="ECO:0000313" key="1">
    <source>
        <dbReference type="EMBL" id="EIC02157.1"/>
    </source>
</evidence>
<protein>
    <submittedName>
        <fullName evidence="1">Uncharacterized protein</fullName>
    </submittedName>
</protein>